<dbReference type="FunFam" id="3.40.50.1100:FF:000006">
    <property type="entry name" value="Cysteine synthase"/>
    <property type="match status" value="1"/>
</dbReference>
<protein>
    <recommendedName>
        <fullName evidence="3">cysteine synthase</fullName>
        <ecNumber evidence="3">2.5.1.47</ecNumber>
    </recommendedName>
</protein>
<gene>
    <name evidence="10" type="ordered locus">Fnod_0464</name>
</gene>
<dbReference type="KEGG" id="fno:Fnod_0464"/>
<comment type="catalytic activity">
    <reaction evidence="8">
        <text>O-acetyl-L-serine + hydrogen sulfide = L-cysteine + acetate</text>
        <dbReference type="Rhea" id="RHEA:14829"/>
        <dbReference type="ChEBI" id="CHEBI:29919"/>
        <dbReference type="ChEBI" id="CHEBI:30089"/>
        <dbReference type="ChEBI" id="CHEBI:35235"/>
        <dbReference type="ChEBI" id="CHEBI:58340"/>
        <dbReference type="EC" id="2.5.1.47"/>
    </reaction>
</comment>
<reference evidence="10 11" key="2">
    <citation type="journal article" date="2009" name="Proc. Natl. Acad. Sci. U.S.A.">
        <title>On the chimeric nature, thermophilic origin, and phylogenetic placement of the Thermotogales.</title>
        <authorList>
            <person name="Zhaxybayeva O."/>
            <person name="Swithers K.S."/>
            <person name="Lapierre P."/>
            <person name="Fournier G.P."/>
            <person name="Bickhart D.M."/>
            <person name="DeBoy R.T."/>
            <person name="Nelson K.E."/>
            <person name="Nesbo C.L."/>
            <person name="Doolittle W.F."/>
            <person name="Gogarten J.P."/>
            <person name="Noll K.M."/>
        </authorList>
    </citation>
    <scope>NUCLEOTIDE SEQUENCE [LARGE SCALE GENOMIC DNA]</scope>
    <source>
        <strain evidence="11">ATCC 35602 / DSM 5306 / Rt17-B1</strain>
    </source>
</reference>
<evidence type="ECO:0000256" key="4">
    <source>
        <dbReference type="ARBA" id="ARBA00022605"/>
    </source>
</evidence>
<evidence type="ECO:0000313" key="11">
    <source>
        <dbReference type="Proteomes" id="UP000002415"/>
    </source>
</evidence>
<dbReference type="Proteomes" id="UP000002415">
    <property type="component" value="Chromosome"/>
</dbReference>
<evidence type="ECO:0000256" key="5">
    <source>
        <dbReference type="ARBA" id="ARBA00022679"/>
    </source>
</evidence>
<keyword evidence="11" id="KW-1185">Reference proteome</keyword>
<dbReference type="SUPFAM" id="SSF53686">
    <property type="entry name" value="Tryptophan synthase beta subunit-like PLP-dependent enzymes"/>
    <property type="match status" value="1"/>
</dbReference>
<evidence type="ECO:0000256" key="6">
    <source>
        <dbReference type="ARBA" id="ARBA00022898"/>
    </source>
</evidence>
<dbReference type="CDD" id="cd01561">
    <property type="entry name" value="CBS_like"/>
    <property type="match status" value="1"/>
</dbReference>
<evidence type="ECO:0000259" key="9">
    <source>
        <dbReference type="Pfam" id="PF00291"/>
    </source>
</evidence>
<keyword evidence="5" id="KW-0808">Transferase</keyword>
<proteinExistence type="inferred from homology"/>
<dbReference type="EC" id="2.5.1.47" evidence="3"/>
<dbReference type="eggNOG" id="COG0031">
    <property type="taxonomic scope" value="Bacteria"/>
</dbReference>
<dbReference type="InterPro" id="IPR001926">
    <property type="entry name" value="TrpB-like_PALP"/>
</dbReference>
<keyword evidence="4" id="KW-0028">Amino-acid biosynthesis</keyword>
<evidence type="ECO:0000256" key="8">
    <source>
        <dbReference type="ARBA" id="ARBA00047931"/>
    </source>
</evidence>
<dbReference type="RefSeq" id="WP_011993649.1">
    <property type="nucleotide sequence ID" value="NC_009718.1"/>
</dbReference>
<keyword evidence="6" id="KW-0663">Pyridoxal phosphate</keyword>
<dbReference type="Gene3D" id="3.40.50.1100">
    <property type="match status" value="2"/>
</dbReference>
<dbReference type="HOGENOM" id="CLU_021018_1_0_0"/>
<comment type="similarity">
    <text evidence="2">Belongs to the cysteine synthase/cystathionine beta-synthase family.</text>
</comment>
<evidence type="ECO:0000256" key="2">
    <source>
        <dbReference type="ARBA" id="ARBA00007103"/>
    </source>
</evidence>
<dbReference type="InterPro" id="IPR050214">
    <property type="entry name" value="Cys_Synth/Cystath_Beta-Synth"/>
</dbReference>
<dbReference type="AlphaFoldDB" id="A7HK96"/>
<dbReference type="PANTHER" id="PTHR10314">
    <property type="entry name" value="CYSTATHIONINE BETA-SYNTHASE"/>
    <property type="match status" value="1"/>
</dbReference>
<dbReference type="EMBL" id="CP000771">
    <property type="protein sequence ID" value="ABS60329.1"/>
    <property type="molecule type" value="Genomic_DNA"/>
</dbReference>
<sequence length="294" mass="32401">MLSYLSKISSIRIGKTPLIYIDKYGIYAKFERNNPIGSVKDRPVYFMIRDAIKSGKINENTVFVEPTSGNTGIALAWLGARLGLKVILTMPESVSVERMNMLKALGADLILVENMTKAVEKALEIVSERSAFMPNQFENPANSLAHEITTGPEILEEMNFLVDAFVAGVGTGGTITGVGRVLKRLLKENVKVCALEPLQSPVLTNGISGKHRIQGIAPGFVPKILDRQLIDEIKLIVDEEALNMMKILWKEGLFVGVSSAANLLGAIYIKEKYKFERVVTIFPDDGTKYLSLIQ</sequence>
<reference evidence="10 11" key="1">
    <citation type="submission" date="2007-07" db="EMBL/GenBank/DDBJ databases">
        <title>Complete sequence of Fervidobacterium nodosum Rt17-B1.</title>
        <authorList>
            <consortium name="US DOE Joint Genome Institute"/>
            <person name="Copeland A."/>
            <person name="Lucas S."/>
            <person name="Lapidus A."/>
            <person name="Barry K."/>
            <person name="Glavina del Rio T."/>
            <person name="Dalin E."/>
            <person name="Tice H."/>
            <person name="Pitluck S."/>
            <person name="Saunders E."/>
            <person name="Brettin T."/>
            <person name="Bruce D."/>
            <person name="Detter J.C."/>
            <person name="Han C."/>
            <person name="Schmutz J."/>
            <person name="Larimer F."/>
            <person name="Land M."/>
            <person name="Hauser L."/>
            <person name="Kyrpides N."/>
            <person name="Mikhailova N."/>
            <person name="Nelson K."/>
            <person name="Gogarten J.P."/>
            <person name="Noll K."/>
            <person name="Richardson P."/>
        </authorList>
    </citation>
    <scope>NUCLEOTIDE SEQUENCE [LARGE SCALE GENOMIC DNA]</scope>
    <source>
        <strain evidence="11">ATCC 35602 / DSM 5306 / Rt17-B1</strain>
    </source>
</reference>
<feature type="domain" description="Tryptophan synthase beta chain-like PALP" evidence="9">
    <location>
        <begin position="12"/>
        <end position="284"/>
    </location>
</feature>
<accession>A7HK96</accession>
<evidence type="ECO:0000256" key="1">
    <source>
        <dbReference type="ARBA" id="ARBA00001933"/>
    </source>
</evidence>
<dbReference type="GO" id="GO:0004124">
    <property type="term" value="F:cysteine synthase activity"/>
    <property type="evidence" value="ECO:0007669"/>
    <property type="project" value="UniProtKB-EC"/>
</dbReference>
<evidence type="ECO:0000313" key="10">
    <source>
        <dbReference type="EMBL" id="ABS60329.1"/>
    </source>
</evidence>
<comment type="cofactor">
    <cofactor evidence="1">
        <name>pyridoxal 5'-phosphate</name>
        <dbReference type="ChEBI" id="CHEBI:597326"/>
    </cofactor>
</comment>
<keyword evidence="7" id="KW-0198">Cysteine biosynthesis</keyword>
<evidence type="ECO:0000256" key="7">
    <source>
        <dbReference type="ARBA" id="ARBA00023192"/>
    </source>
</evidence>
<organism evidence="10 11">
    <name type="scientific">Fervidobacterium nodosum (strain ATCC 35602 / DSM 5306 / Rt17-B1)</name>
    <dbReference type="NCBI Taxonomy" id="381764"/>
    <lineage>
        <taxon>Bacteria</taxon>
        <taxon>Thermotogati</taxon>
        <taxon>Thermotogota</taxon>
        <taxon>Thermotogae</taxon>
        <taxon>Thermotogales</taxon>
        <taxon>Fervidobacteriaceae</taxon>
        <taxon>Fervidobacterium</taxon>
    </lineage>
</organism>
<dbReference type="InterPro" id="IPR036052">
    <property type="entry name" value="TrpB-like_PALP_sf"/>
</dbReference>
<dbReference type="Pfam" id="PF00291">
    <property type="entry name" value="PALP"/>
    <property type="match status" value="1"/>
</dbReference>
<dbReference type="STRING" id="381764.Fnod_0464"/>
<evidence type="ECO:0000256" key="3">
    <source>
        <dbReference type="ARBA" id="ARBA00012681"/>
    </source>
</evidence>
<name>A7HK96_FERNB</name>